<organism evidence="2 4">
    <name type="scientific">Mastigocoleus testarum BC008</name>
    <dbReference type="NCBI Taxonomy" id="371196"/>
    <lineage>
        <taxon>Bacteria</taxon>
        <taxon>Bacillati</taxon>
        <taxon>Cyanobacteriota</taxon>
        <taxon>Cyanophyceae</taxon>
        <taxon>Nostocales</taxon>
        <taxon>Hapalosiphonaceae</taxon>
        <taxon>Mastigocoleus</taxon>
    </lineage>
</organism>
<dbReference type="Pfam" id="PF05685">
    <property type="entry name" value="Uma2"/>
    <property type="match status" value="1"/>
</dbReference>
<evidence type="ECO:0000313" key="3">
    <source>
        <dbReference type="EMBL" id="KST70185.1"/>
    </source>
</evidence>
<dbReference type="InterPro" id="IPR008538">
    <property type="entry name" value="Uma2"/>
</dbReference>
<dbReference type="OrthoDB" id="461333at2"/>
<dbReference type="PANTHER" id="PTHR34107">
    <property type="entry name" value="SLL0198 PROTEIN-RELATED"/>
    <property type="match status" value="1"/>
</dbReference>
<evidence type="ECO:0000259" key="1">
    <source>
        <dbReference type="Pfam" id="PF05685"/>
    </source>
</evidence>
<protein>
    <recommendedName>
        <fullName evidence="1">Putative restriction endonuclease domain-containing protein</fullName>
    </recommendedName>
</protein>
<accession>A0A0V7ZRW7</accession>
<comment type="caution">
    <text evidence="2">The sequence shown here is derived from an EMBL/GenBank/DDBJ whole genome shotgun (WGS) entry which is preliminary data.</text>
</comment>
<evidence type="ECO:0000313" key="4">
    <source>
        <dbReference type="Proteomes" id="UP000053372"/>
    </source>
</evidence>
<dbReference type="EMBL" id="LMTZ01000093">
    <property type="protein sequence ID" value="KST66847.1"/>
    <property type="molecule type" value="Genomic_DNA"/>
</dbReference>
<gene>
    <name evidence="2" type="ORF">BC008_27040</name>
    <name evidence="3" type="ORF">BC008_36645</name>
</gene>
<dbReference type="InterPro" id="IPR011335">
    <property type="entry name" value="Restrct_endonuc-II-like"/>
</dbReference>
<dbReference type="Proteomes" id="UP000053372">
    <property type="component" value="Unassembled WGS sequence"/>
</dbReference>
<dbReference type="RefSeq" id="WP_027844642.1">
    <property type="nucleotide sequence ID" value="NZ_LMTZ01000002.1"/>
</dbReference>
<dbReference type="SUPFAM" id="SSF52980">
    <property type="entry name" value="Restriction endonuclease-like"/>
    <property type="match status" value="1"/>
</dbReference>
<sequence>MVTTSSKSITLEEFLTLPETKPSSEYIGGKIIQKPMPKGKHSTIQTELSTTINFALKPQKTARAFSELRCTFGERSTVPDISVFTWERIPRDSNSEVADSFKIAPDWTIEILSPEQSQTKVTKNILYCFLDNGTQLGWLIDPSEQSVLVYFPKQQPAFFELATDILPVPDFAKTFQLTLGELFGWLLE</sequence>
<dbReference type="Gene3D" id="3.90.1570.10">
    <property type="entry name" value="tt1808, chain A"/>
    <property type="match status" value="1"/>
</dbReference>
<feature type="domain" description="Putative restriction endonuclease" evidence="1">
    <location>
        <begin position="11"/>
        <end position="179"/>
    </location>
</feature>
<reference evidence="2 4" key="1">
    <citation type="journal article" date="2015" name="Genome Announc.">
        <title>Draft Genome of the Euendolithic (true boring) Cyanobacterium Mastigocoleus testarum strain BC008.</title>
        <authorList>
            <person name="Guida B.S."/>
            <person name="Garcia-Pichel F."/>
        </authorList>
    </citation>
    <scope>NUCLEOTIDE SEQUENCE [LARGE SCALE GENOMIC DNA]</scope>
    <source>
        <strain evidence="2 4">BC008</strain>
    </source>
</reference>
<dbReference type="PANTHER" id="PTHR34107:SF8">
    <property type="entry name" value="UNIDENTIFIED OPEN READING FRAME"/>
    <property type="match status" value="1"/>
</dbReference>
<dbReference type="EMBL" id="LMTZ01000002">
    <property type="protein sequence ID" value="KST70185.1"/>
    <property type="molecule type" value="Genomic_DNA"/>
</dbReference>
<keyword evidence="4" id="KW-1185">Reference proteome</keyword>
<dbReference type="AlphaFoldDB" id="A0A0V7ZRW7"/>
<dbReference type="InterPro" id="IPR012296">
    <property type="entry name" value="Nuclease_put_TT1808"/>
</dbReference>
<dbReference type="CDD" id="cd06260">
    <property type="entry name" value="DUF820-like"/>
    <property type="match status" value="1"/>
</dbReference>
<evidence type="ECO:0000313" key="2">
    <source>
        <dbReference type="EMBL" id="KST66847.1"/>
    </source>
</evidence>
<name>A0A0V7ZRW7_9CYAN</name>
<proteinExistence type="predicted"/>